<evidence type="ECO:0000313" key="2">
    <source>
        <dbReference type="Proteomes" id="UP000322521"/>
    </source>
</evidence>
<comment type="caution">
    <text evidence="1">The sequence shown here is derived from an EMBL/GenBank/DDBJ whole genome shotgun (WGS) entry which is preliminary data.</text>
</comment>
<dbReference type="Proteomes" id="UP000322521">
    <property type="component" value="Unassembled WGS sequence"/>
</dbReference>
<reference evidence="1 2" key="1">
    <citation type="submission" date="2019-09" db="EMBL/GenBank/DDBJ databases">
        <title>Draft genome sequence of various Type strains from the CCUG.</title>
        <authorList>
            <person name="Pineiro-Iglesias B."/>
            <person name="Tunovic T."/>
            <person name="Unosson C."/>
            <person name="Inganas E."/>
            <person name="Ohlen M."/>
            <person name="Cardew S."/>
            <person name="Jensie-Markopoulos S."/>
            <person name="Salva-Serra F."/>
            <person name="Jaen-Luchoro D."/>
            <person name="Karlsson R."/>
            <person name="Svensson-Stadler L."/>
            <person name="Chun J."/>
            <person name="Moore E."/>
        </authorList>
    </citation>
    <scope>NUCLEOTIDE SEQUENCE [LARGE SCALE GENOMIC DNA]</scope>
    <source>
        <strain evidence="1 2">CCUG 56969T</strain>
    </source>
</reference>
<dbReference type="EMBL" id="VXJS01000004">
    <property type="protein sequence ID" value="KAA8677603.1"/>
    <property type="molecule type" value="Genomic_DNA"/>
</dbReference>
<protein>
    <recommendedName>
        <fullName evidence="3">Lipoprotein</fullName>
    </recommendedName>
</protein>
<evidence type="ECO:0000313" key="1">
    <source>
        <dbReference type="EMBL" id="KAA8677603.1"/>
    </source>
</evidence>
<name>A0A5M9P263_9VIBR</name>
<sequence>MNSLRISSVALAVIVSSGCSTLMQKSDYKKLNEPLEKGDLATALINTEQLAGEIDPKDGQAEDLLWALQAGTLNYATGNDQRTIMYFDSAEKSFRDENSEGALENTGETTGAVLVNDAVLDYEPTQYDMVYANHYKAMSFWHEGDTSVARVEFNRAEERQRRAAESFADVIKEQQELSNTEDAKQINYNKMMGDIDTQLQSSGIDMTGAEWAPYEGYVNPAVTYASSLFFMLEGKSQSDFNKAIDGFKRVYGISKNASVKVDMQMAESLAKGTPDSEMKPTTWIIHEDGLAPQKSEFRIDLPVFLLTGQAQVASYAIPKMGTGTHAVKEIKVDHFKTSEIADVSKVIKSEFKEELPAIKARAAASSISKVVMQAAAAEAAKNDDTGAGALLQLGTMLYTIGSTSADIRTNVLLPNTVNTVRIPKKDSFVMKAGSFDIPVTTDPNAKYSIVYVRTMNSVLEPTVSVINIQ</sequence>
<dbReference type="RefSeq" id="WP_086712743.1">
    <property type="nucleotide sequence ID" value="NZ_AP025493.1"/>
</dbReference>
<dbReference type="OrthoDB" id="9769023at2"/>
<proteinExistence type="predicted"/>
<dbReference type="AlphaFoldDB" id="A0A5M9P263"/>
<evidence type="ECO:0008006" key="3">
    <source>
        <dbReference type="Google" id="ProtNLM"/>
    </source>
</evidence>
<organism evidence="1 2">
    <name type="scientific">Vibrio gigantis</name>
    <dbReference type="NCBI Taxonomy" id="296199"/>
    <lineage>
        <taxon>Bacteria</taxon>
        <taxon>Pseudomonadati</taxon>
        <taxon>Pseudomonadota</taxon>
        <taxon>Gammaproteobacteria</taxon>
        <taxon>Vibrionales</taxon>
        <taxon>Vibrionaceae</taxon>
        <taxon>Vibrio</taxon>
    </lineage>
</organism>
<keyword evidence="2" id="KW-1185">Reference proteome</keyword>
<accession>A0A5M9P263</accession>
<gene>
    <name evidence="1" type="ORF">F4W18_08560</name>
</gene>
<dbReference type="PROSITE" id="PS51257">
    <property type="entry name" value="PROKAR_LIPOPROTEIN"/>
    <property type="match status" value="1"/>
</dbReference>